<protein>
    <submittedName>
        <fullName evidence="2">Uncharacterized protein</fullName>
    </submittedName>
</protein>
<feature type="transmembrane region" description="Helical" evidence="1">
    <location>
        <begin position="39"/>
        <end position="61"/>
    </location>
</feature>
<keyword evidence="3" id="KW-1185">Reference proteome</keyword>
<feature type="transmembrane region" description="Helical" evidence="1">
    <location>
        <begin position="6"/>
        <end position="27"/>
    </location>
</feature>
<dbReference type="RefSeq" id="WP_072428877.1">
    <property type="nucleotide sequence ID" value="NZ_FPKR01000009.1"/>
</dbReference>
<dbReference type="AlphaFoldDB" id="A0A1K2HKZ2"/>
<gene>
    <name evidence="2" type="ORF">SAMN02745887_02361</name>
</gene>
<organism evidence="2 3">
    <name type="scientific">Chitinimonas taiwanensis DSM 18899</name>
    <dbReference type="NCBI Taxonomy" id="1121279"/>
    <lineage>
        <taxon>Bacteria</taxon>
        <taxon>Pseudomonadati</taxon>
        <taxon>Pseudomonadota</taxon>
        <taxon>Betaproteobacteria</taxon>
        <taxon>Neisseriales</taxon>
        <taxon>Chitinibacteraceae</taxon>
        <taxon>Chitinimonas</taxon>
    </lineage>
</organism>
<evidence type="ECO:0000313" key="2">
    <source>
        <dbReference type="EMBL" id="SFZ77357.1"/>
    </source>
</evidence>
<evidence type="ECO:0000313" key="3">
    <source>
        <dbReference type="Proteomes" id="UP000186513"/>
    </source>
</evidence>
<proteinExistence type="predicted"/>
<keyword evidence="1" id="KW-1133">Transmembrane helix</keyword>
<evidence type="ECO:0000256" key="1">
    <source>
        <dbReference type="SAM" id="Phobius"/>
    </source>
</evidence>
<keyword evidence="1" id="KW-0472">Membrane</keyword>
<feature type="transmembrane region" description="Helical" evidence="1">
    <location>
        <begin position="67"/>
        <end position="91"/>
    </location>
</feature>
<dbReference type="Proteomes" id="UP000186513">
    <property type="component" value="Unassembled WGS sequence"/>
</dbReference>
<reference evidence="2 3" key="1">
    <citation type="submission" date="2016-11" db="EMBL/GenBank/DDBJ databases">
        <authorList>
            <person name="Jaros S."/>
            <person name="Januszkiewicz K."/>
            <person name="Wedrychowicz H."/>
        </authorList>
    </citation>
    <scope>NUCLEOTIDE SEQUENCE [LARGE SCALE GENOMIC DNA]</scope>
    <source>
        <strain evidence="2 3">DSM 18899</strain>
    </source>
</reference>
<dbReference type="EMBL" id="FPKR01000009">
    <property type="protein sequence ID" value="SFZ77357.1"/>
    <property type="molecule type" value="Genomic_DNA"/>
</dbReference>
<name>A0A1K2HKZ2_9NEIS</name>
<keyword evidence="1" id="KW-0812">Transmembrane</keyword>
<sequence>MEKVQVFLVIAGLCWAALLLNMLGTFLKRFAAVRKFGTVLQWQAFAFYLLGLAGTVALIWPTQYGDGWHYIAIFVAVFTFVPLGACTFQFYKAVKASRNKTT</sequence>
<accession>A0A1K2HKZ2</accession>